<gene>
    <name evidence="1" type="ORF">KIPB_009419</name>
</gene>
<protein>
    <submittedName>
        <fullName evidence="1">Uncharacterized protein</fullName>
    </submittedName>
</protein>
<reference evidence="1 2" key="1">
    <citation type="journal article" date="2018" name="PLoS ONE">
        <title>The draft genome of Kipferlia bialata reveals reductive genome evolution in fornicate parasites.</title>
        <authorList>
            <person name="Tanifuji G."/>
            <person name="Takabayashi S."/>
            <person name="Kume K."/>
            <person name="Takagi M."/>
            <person name="Nakayama T."/>
            <person name="Kamikawa R."/>
            <person name="Inagaki Y."/>
            <person name="Hashimoto T."/>
        </authorList>
    </citation>
    <scope>NUCLEOTIDE SEQUENCE [LARGE SCALE GENOMIC DNA]</scope>
    <source>
        <strain evidence="1">NY0173</strain>
    </source>
</reference>
<evidence type="ECO:0000313" key="1">
    <source>
        <dbReference type="EMBL" id="GIQ87388.1"/>
    </source>
</evidence>
<dbReference type="Proteomes" id="UP000265618">
    <property type="component" value="Unassembled WGS sequence"/>
</dbReference>
<dbReference type="AlphaFoldDB" id="A0A9K3GLI1"/>
<accession>A0A9K3GLI1</accession>
<evidence type="ECO:0000313" key="2">
    <source>
        <dbReference type="Proteomes" id="UP000265618"/>
    </source>
</evidence>
<proteinExistence type="predicted"/>
<sequence>MLYGDCLPSVAIECATRDAVHSLLGRGCVSLLSSQPTDVAHTAKAIHRAICCLADSDVSLPAPHIVSDCGDVDQTRRSPRTFAAFQLVREQCLSSRVGHPSQAVVDELRDWQTGAQWALPFVHQAWVPLCDAVRANPYFSSTVDACLRALGILASSDPAFAAAKVANDLLPALSRIVCSPNGPVPPAVTQALDLTDSTAEGKTFEQSLLRFLSQNPDLDSVTFDDCSNVACNSKRSLEVGHWPVSWHDRQYSAVRFCDSALDIALSVGDAIPIPSDESIPFLLLAASGSMPKHVRDKACRFVSRVLNRVEADTALFRTSVTHPFVVGL</sequence>
<keyword evidence="2" id="KW-1185">Reference proteome</keyword>
<comment type="caution">
    <text evidence="1">The sequence shown here is derived from an EMBL/GenBank/DDBJ whole genome shotgun (WGS) entry which is preliminary data.</text>
</comment>
<dbReference type="EMBL" id="BDIP01003196">
    <property type="protein sequence ID" value="GIQ87388.1"/>
    <property type="molecule type" value="Genomic_DNA"/>
</dbReference>
<organism evidence="1 2">
    <name type="scientific">Kipferlia bialata</name>
    <dbReference type="NCBI Taxonomy" id="797122"/>
    <lineage>
        <taxon>Eukaryota</taxon>
        <taxon>Metamonada</taxon>
        <taxon>Carpediemonas-like organisms</taxon>
        <taxon>Kipferlia</taxon>
    </lineage>
</organism>
<feature type="non-terminal residue" evidence="1">
    <location>
        <position position="1"/>
    </location>
</feature>
<name>A0A9K3GLI1_9EUKA</name>